<dbReference type="GO" id="GO:0046983">
    <property type="term" value="F:protein dimerization activity"/>
    <property type="evidence" value="ECO:0007669"/>
    <property type="project" value="InterPro"/>
</dbReference>
<dbReference type="InParanoid" id="A0A6P8TZB9"/>
<keyword evidence="4" id="KW-1185">Reference proteome</keyword>
<feature type="domain" description="DUF4371" evidence="3">
    <location>
        <begin position="266"/>
        <end position="443"/>
    </location>
</feature>
<dbReference type="Pfam" id="PF05699">
    <property type="entry name" value="Dimer_Tnp_hAT"/>
    <property type="match status" value="1"/>
</dbReference>
<dbReference type="InterPro" id="IPR025398">
    <property type="entry name" value="DUF4371"/>
</dbReference>
<evidence type="ECO:0000259" key="2">
    <source>
        <dbReference type="Pfam" id="PF05699"/>
    </source>
</evidence>
<dbReference type="PANTHER" id="PTHR45749:SF37">
    <property type="entry name" value="OS05G0311600 PROTEIN"/>
    <property type="match status" value="1"/>
</dbReference>
<dbReference type="InterPro" id="IPR008906">
    <property type="entry name" value="HATC_C_dom"/>
</dbReference>
<dbReference type="Proteomes" id="UP000515161">
    <property type="component" value="Unplaced"/>
</dbReference>
<name>A0A6P8TZB9_GYMAC</name>
<dbReference type="InterPro" id="IPR012337">
    <property type="entry name" value="RNaseH-like_sf"/>
</dbReference>
<dbReference type="Pfam" id="PF14291">
    <property type="entry name" value="DUF4371"/>
    <property type="match status" value="1"/>
</dbReference>
<protein>
    <submittedName>
        <fullName evidence="5">Zinc finger MYM-type protein 1-like</fullName>
    </submittedName>
</protein>
<dbReference type="KEGG" id="gacu:117544639"/>
<proteinExistence type="predicted"/>
<accession>A0A6P8TZB9</accession>
<dbReference type="PANTHER" id="PTHR45749">
    <property type="match status" value="1"/>
</dbReference>
<evidence type="ECO:0000256" key="1">
    <source>
        <dbReference type="SAM" id="MobiDB-lite"/>
    </source>
</evidence>
<dbReference type="GeneID" id="117544639"/>
<evidence type="ECO:0000313" key="5">
    <source>
        <dbReference type="RefSeq" id="XP_034069746.1"/>
    </source>
</evidence>
<feature type="domain" description="HAT C-terminal dimerisation" evidence="2">
    <location>
        <begin position="776"/>
        <end position="830"/>
    </location>
</feature>
<reference evidence="5" key="1">
    <citation type="submission" date="2025-08" db="UniProtKB">
        <authorList>
            <consortium name="RefSeq"/>
        </authorList>
    </citation>
    <scope>IDENTIFICATION</scope>
</reference>
<gene>
    <name evidence="5" type="primary">LOC117544639</name>
</gene>
<sequence length="857" mass="96152">MLQVTLELESNPFIFAGQQEVSCAPSEASSDIGIDKAAQPASRAPTDPSSPVTAEPASRASRFETGQQEVSCAPSEASSDIAKVAQPASRAPTVTAAPTHPRDTLASDNSVTEYPTDRGKFPVDLEDDDVKRYILNNGPCKPEGPFKRDGKGRCFSKEFYNKTSKIGCRIPRKWLCYSPSMDRVYCEQCWLFGDRPSAHHLHQAWRIGINDWQGLSKKIKEHEFSRSHLAACVVYDTWKNNLTIDAQISSEFKREVGFWTEVLTRITDVTLTLASRNSAFRGHREKIGDIDNGNFLSTIELMARYDPVLQRLIESKKKVHYLSPQTQNEIISLLSKKVQDTIITDIQNVEFYSIIMDTTQDISKVDQLSQVFRYVTIANDENGNPTEVKINESFLGFHAVTDQTAAGLEREILESMERKGILLGKCRGQGYDGASNMSGVYSGVQKRIRDKEPNAVYIHCAAHNLNLVLNDACQNIPEIKDFYDTVERLYVFFSGSIKRWELLETHLSVPKAGQPTLKRLCPTRWASRQDAVQSLRFCYADIMQALTKIDLLSKKSEERAEATGLKKAMESFEFVVMTVIQGKVLETVNIVSQALQRKDVDLLQATAMLGNATDTLAQLRGEFDGLKAHAQDLASSWGVHSLFKDRRARRTKRHFSELCEDQRLQDPGEHFRVAVFYANIDIVVAQLKNRFVGMSEVAQRFSFLLPRKLLRATDKDLSESASALSGQYKDDLSAEFPFQILSLRNALRPTIKKIERGTIKDLAQTLLIENQSILPSIPDVATALKLFLTIPVTVASAEKSFSKLKLIKTNLRSTMSQERLSGLAVLSIESRRARSIDLKTVIQDFAQKNARSCARIK</sequence>
<dbReference type="RefSeq" id="XP_034069746.1">
    <property type="nucleotide sequence ID" value="XM_034213855.1"/>
</dbReference>
<evidence type="ECO:0000259" key="3">
    <source>
        <dbReference type="Pfam" id="PF14291"/>
    </source>
</evidence>
<dbReference type="AlphaFoldDB" id="A0A6P8TZB9"/>
<dbReference type="OrthoDB" id="1750591at2759"/>
<feature type="region of interest" description="Disordered" evidence="1">
    <location>
        <begin position="25"/>
        <end position="122"/>
    </location>
</feature>
<organism evidence="4 5">
    <name type="scientific">Gymnodraco acuticeps</name>
    <name type="common">Antarctic dragonfish</name>
    <dbReference type="NCBI Taxonomy" id="8218"/>
    <lineage>
        <taxon>Eukaryota</taxon>
        <taxon>Metazoa</taxon>
        <taxon>Chordata</taxon>
        <taxon>Craniata</taxon>
        <taxon>Vertebrata</taxon>
        <taxon>Euteleostomi</taxon>
        <taxon>Actinopterygii</taxon>
        <taxon>Neopterygii</taxon>
        <taxon>Teleostei</taxon>
        <taxon>Neoteleostei</taxon>
        <taxon>Acanthomorphata</taxon>
        <taxon>Eupercaria</taxon>
        <taxon>Perciformes</taxon>
        <taxon>Notothenioidei</taxon>
        <taxon>Bathydraconidae</taxon>
        <taxon>Gymnodraco</taxon>
    </lineage>
</organism>
<dbReference type="SUPFAM" id="SSF53098">
    <property type="entry name" value="Ribonuclease H-like"/>
    <property type="match status" value="1"/>
</dbReference>
<evidence type="ECO:0000313" key="4">
    <source>
        <dbReference type="Proteomes" id="UP000515161"/>
    </source>
</evidence>